<keyword evidence="2" id="KW-0830">Ubiquinone</keyword>
<reference evidence="2 3" key="1">
    <citation type="submission" date="2013-03" db="EMBL/GenBank/DDBJ databases">
        <authorList>
            <person name="Fiebig A."/>
            <person name="Goeker M."/>
            <person name="Klenk H.-P.P."/>
        </authorList>
    </citation>
    <scope>NUCLEOTIDE SEQUENCE [LARGE SCALE GENOMIC DNA]</scope>
    <source>
        <strain evidence="2 3">DSM 17492</strain>
    </source>
</reference>
<proteinExistence type="predicted"/>
<dbReference type="HOGENOM" id="CLU_110455_4_0_5"/>
<organism evidence="2 3">
    <name type="scientific">Limimaricola hongkongensis DSM 17492</name>
    <dbReference type="NCBI Taxonomy" id="1122180"/>
    <lineage>
        <taxon>Bacteria</taxon>
        <taxon>Pseudomonadati</taxon>
        <taxon>Pseudomonadota</taxon>
        <taxon>Alphaproteobacteria</taxon>
        <taxon>Rhodobacterales</taxon>
        <taxon>Paracoccaceae</taxon>
        <taxon>Limimaricola</taxon>
    </lineage>
</organism>
<evidence type="ECO:0000256" key="1">
    <source>
        <dbReference type="SAM" id="MobiDB-lite"/>
    </source>
</evidence>
<dbReference type="PANTHER" id="PTHR12910">
    <property type="entry name" value="NADH-UBIQUINONE OXIDOREDUCTASE SUBUNIT B17.2"/>
    <property type="match status" value="1"/>
</dbReference>
<dbReference type="GO" id="GO:0045271">
    <property type="term" value="C:respiratory chain complex I"/>
    <property type="evidence" value="ECO:0007669"/>
    <property type="project" value="InterPro"/>
</dbReference>
<dbReference type="Proteomes" id="UP000025047">
    <property type="component" value="Unassembled WGS sequence"/>
</dbReference>
<dbReference type="EMBL" id="APGJ01000007">
    <property type="protein sequence ID" value="EYD71373.1"/>
    <property type="molecule type" value="Genomic_DNA"/>
</dbReference>
<protein>
    <submittedName>
        <fullName evidence="2">NADH:ubiquinone oxidoreductase 17.2 kD subunit</fullName>
    </submittedName>
</protein>
<dbReference type="InterPro" id="IPR007763">
    <property type="entry name" value="NDUFA12"/>
</dbReference>
<dbReference type="RefSeq" id="WP_017927459.1">
    <property type="nucleotide sequence ID" value="NZ_KB822995.1"/>
</dbReference>
<dbReference type="STRING" id="1122180.Lokhon_03021"/>
<evidence type="ECO:0000313" key="3">
    <source>
        <dbReference type="Proteomes" id="UP000025047"/>
    </source>
</evidence>
<dbReference type="GO" id="GO:0006979">
    <property type="term" value="P:response to oxidative stress"/>
    <property type="evidence" value="ECO:0007669"/>
    <property type="project" value="TreeGrafter"/>
</dbReference>
<dbReference type="OrthoDB" id="9795340at2"/>
<sequence length="127" mass="14996">MSLGSILKRTFTWWNGQTFGTQLFTWRKGQKVGEDRQGNIFYRNADDSKRWVIYNGEVEASRIDPEWHGWLHRIWNETPVERPMPHRAWEKEHEPNHTGTAMAYAPKGSIRRAAPALDKDYDAWQPE</sequence>
<dbReference type="NCBIfam" id="NF006040">
    <property type="entry name" value="PRK08183.1"/>
    <property type="match status" value="1"/>
</dbReference>
<accession>A0A017HB41</accession>
<name>A0A017HB41_9RHOB</name>
<keyword evidence="3" id="KW-1185">Reference proteome</keyword>
<evidence type="ECO:0000313" key="2">
    <source>
        <dbReference type="EMBL" id="EYD71373.1"/>
    </source>
</evidence>
<dbReference type="eggNOG" id="COG3761">
    <property type="taxonomic scope" value="Bacteria"/>
</dbReference>
<dbReference type="PANTHER" id="PTHR12910:SF2">
    <property type="entry name" value="NADH DEHYDROGENASE [UBIQUINONE] 1 ALPHA SUBCOMPLEX SUBUNIT 12"/>
    <property type="match status" value="1"/>
</dbReference>
<dbReference type="AlphaFoldDB" id="A0A017HB41"/>
<feature type="region of interest" description="Disordered" evidence="1">
    <location>
        <begin position="86"/>
        <end position="109"/>
    </location>
</feature>
<comment type="caution">
    <text evidence="2">The sequence shown here is derived from an EMBL/GenBank/DDBJ whole genome shotgun (WGS) entry which is preliminary data.</text>
</comment>
<feature type="compositionally biased region" description="Basic and acidic residues" evidence="1">
    <location>
        <begin position="86"/>
        <end position="96"/>
    </location>
</feature>
<dbReference type="Pfam" id="PF05071">
    <property type="entry name" value="NDUFA12"/>
    <property type="match status" value="1"/>
</dbReference>
<gene>
    <name evidence="2" type="ORF">Lokhon_03021</name>
</gene>
<dbReference type="PATRIC" id="fig|1122180.6.peg.3001"/>